<dbReference type="PANTHER" id="PTHR34483:SF5">
    <property type="entry name" value="TRANSMEMBRANE PROTEIN"/>
    <property type="match status" value="1"/>
</dbReference>
<feature type="transmembrane region" description="Helical" evidence="1">
    <location>
        <begin position="268"/>
        <end position="294"/>
    </location>
</feature>
<dbReference type="KEGG" id="sbi:8067654"/>
<feature type="transmembrane region" description="Helical" evidence="1">
    <location>
        <begin position="206"/>
        <end position="225"/>
    </location>
</feature>
<evidence type="ECO:0000313" key="2">
    <source>
        <dbReference type="EMBL" id="KAG0515117.1"/>
    </source>
</evidence>
<accession>A0A921Q4I8</accession>
<protein>
    <recommendedName>
        <fullName evidence="4">Transmembrane protein</fullName>
    </recommendedName>
</protein>
<dbReference type="OrthoDB" id="737323at2759"/>
<dbReference type="AlphaFoldDB" id="A0A921Q4I8"/>
<keyword evidence="1" id="KW-0472">Membrane</keyword>
<comment type="caution">
    <text evidence="2">The sequence shown here is derived from an EMBL/GenBank/DDBJ whole genome shotgun (WGS) entry which is preliminary data.</text>
</comment>
<gene>
    <name evidence="2" type="ORF">BDA96_10G251700</name>
</gene>
<dbReference type="OMA" id="MSALLMF"/>
<evidence type="ECO:0000256" key="1">
    <source>
        <dbReference type="SAM" id="Phobius"/>
    </source>
</evidence>
<evidence type="ECO:0008006" key="4">
    <source>
        <dbReference type="Google" id="ProtNLM"/>
    </source>
</evidence>
<dbReference type="PANTHER" id="PTHR34483">
    <property type="entry name" value="OS09G0129800 PROTEIN"/>
    <property type="match status" value="1"/>
</dbReference>
<dbReference type="Proteomes" id="UP000807115">
    <property type="component" value="Chromosome 10"/>
</dbReference>
<feature type="transmembrane region" description="Helical" evidence="1">
    <location>
        <begin position="28"/>
        <end position="45"/>
    </location>
</feature>
<dbReference type="EMBL" id="CM027689">
    <property type="protein sequence ID" value="KAG0515117.1"/>
    <property type="molecule type" value="Genomic_DNA"/>
</dbReference>
<feature type="transmembrane region" description="Helical" evidence="1">
    <location>
        <begin position="91"/>
        <end position="124"/>
    </location>
</feature>
<feature type="transmembrane region" description="Helical" evidence="1">
    <location>
        <begin position="144"/>
        <end position="171"/>
    </location>
</feature>
<feature type="transmembrane region" description="Helical" evidence="1">
    <location>
        <begin position="178"/>
        <end position="200"/>
    </location>
</feature>
<reference evidence="2" key="1">
    <citation type="journal article" date="2019" name="BMC Genomics">
        <title>A new reference genome for Sorghum bicolor reveals high levels of sequence similarity between sweet and grain genotypes: implications for the genetics of sugar metabolism.</title>
        <authorList>
            <person name="Cooper E.A."/>
            <person name="Brenton Z.W."/>
            <person name="Flinn B.S."/>
            <person name="Jenkins J."/>
            <person name="Shu S."/>
            <person name="Flowers D."/>
            <person name="Luo F."/>
            <person name="Wang Y."/>
            <person name="Xia P."/>
            <person name="Barry K."/>
            <person name="Daum C."/>
            <person name="Lipzen A."/>
            <person name="Yoshinaga Y."/>
            <person name="Schmutz J."/>
            <person name="Saski C."/>
            <person name="Vermerris W."/>
            <person name="Kresovich S."/>
        </authorList>
    </citation>
    <scope>NUCLEOTIDE SEQUENCE</scope>
</reference>
<proteinExistence type="predicted"/>
<keyword evidence="1" id="KW-0812">Transmembrane</keyword>
<dbReference type="Gramene" id="EER88654">
    <property type="protein sequence ID" value="EER88654"/>
    <property type="gene ID" value="SORBI_3010G192900"/>
</dbReference>
<sequence>MATGQSSTPSFFNFLKEGLLLPSHNRRLFAAVFTVIAASTCLLLLGNDLAVQPLRDQLDQDKKALHSADPRTSSLADILQLIQKTKNDARALVLTSAAYSLFGAITKSAIQVVVVFAAVATYSGDKLLTFGSLLGKVKAQLKGPVLTLAFVYALEIAYVALLAAMSALLMFLKIKKYLGLLAVASLLFLVAVVFLLYFSFLCSMSVVVAVAEPGCHGAGALGRAWRLMKGKHRRAMLFVFVTALLAVALTLIYTLAKRCAVTDMGEGLLLGFLYSIFMSAVQLFAACAMAAFYYECKGSTTEASAVEYVKVSTKEQVDA</sequence>
<keyword evidence="1" id="KW-1133">Transmembrane helix</keyword>
<name>A0A921Q4I8_SORBI</name>
<evidence type="ECO:0000313" key="3">
    <source>
        <dbReference type="Proteomes" id="UP000807115"/>
    </source>
</evidence>
<feature type="transmembrane region" description="Helical" evidence="1">
    <location>
        <begin position="237"/>
        <end position="256"/>
    </location>
</feature>
<reference evidence="2" key="2">
    <citation type="submission" date="2020-10" db="EMBL/GenBank/DDBJ databases">
        <authorList>
            <person name="Cooper E.A."/>
            <person name="Brenton Z.W."/>
            <person name="Flinn B.S."/>
            <person name="Jenkins J."/>
            <person name="Shu S."/>
            <person name="Flowers D."/>
            <person name="Luo F."/>
            <person name="Wang Y."/>
            <person name="Xia P."/>
            <person name="Barry K."/>
            <person name="Daum C."/>
            <person name="Lipzen A."/>
            <person name="Yoshinaga Y."/>
            <person name="Schmutz J."/>
            <person name="Saski C."/>
            <person name="Vermerris W."/>
            <person name="Kresovich S."/>
        </authorList>
    </citation>
    <scope>NUCLEOTIDE SEQUENCE</scope>
</reference>
<organism evidence="2 3">
    <name type="scientific">Sorghum bicolor</name>
    <name type="common">Sorghum</name>
    <name type="synonym">Sorghum vulgare</name>
    <dbReference type="NCBI Taxonomy" id="4558"/>
    <lineage>
        <taxon>Eukaryota</taxon>
        <taxon>Viridiplantae</taxon>
        <taxon>Streptophyta</taxon>
        <taxon>Embryophyta</taxon>
        <taxon>Tracheophyta</taxon>
        <taxon>Spermatophyta</taxon>
        <taxon>Magnoliopsida</taxon>
        <taxon>Liliopsida</taxon>
        <taxon>Poales</taxon>
        <taxon>Poaceae</taxon>
        <taxon>PACMAD clade</taxon>
        <taxon>Panicoideae</taxon>
        <taxon>Andropogonodae</taxon>
        <taxon>Andropogoneae</taxon>
        <taxon>Sorghinae</taxon>
        <taxon>Sorghum</taxon>
    </lineage>
</organism>